<dbReference type="InterPro" id="IPR024996">
    <property type="entry name" value="RNaseH_pPIWI_RE"/>
</dbReference>
<feature type="region of interest" description="Disordered" evidence="1">
    <location>
        <begin position="483"/>
        <end position="521"/>
    </location>
</feature>
<evidence type="ECO:0000256" key="1">
    <source>
        <dbReference type="SAM" id="MobiDB-lite"/>
    </source>
</evidence>
<feature type="domain" description="pPIWI-RE module N-terminal" evidence="3">
    <location>
        <begin position="23"/>
        <end position="389"/>
    </location>
</feature>
<organism evidence="5 6">
    <name type="scientific">Dictyobacter vulcani</name>
    <dbReference type="NCBI Taxonomy" id="2607529"/>
    <lineage>
        <taxon>Bacteria</taxon>
        <taxon>Bacillati</taxon>
        <taxon>Chloroflexota</taxon>
        <taxon>Ktedonobacteria</taxon>
        <taxon>Ktedonobacterales</taxon>
        <taxon>Dictyobacteraceae</taxon>
        <taxon>Dictyobacter</taxon>
    </lineage>
</organism>
<feature type="compositionally biased region" description="Acidic residues" evidence="1">
    <location>
        <begin position="933"/>
        <end position="945"/>
    </location>
</feature>
<evidence type="ECO:0000259" key="3">
    <source>
        <dbReference type="Pfam" id="PF13111"/>
    </source>
</evidence>
<dbReference type="InterPro" id="IPR025085">
    <property type="entry name" value="pPIWI_RE_X"/>
</dbReference>
<feature type="domain" description="pPIWI-RE RNaseH" evidence="2">
    <location>
        <begin position="664"/>
        <end position="920"/>
    </location>
</feature>
<name>A0A5J4KRB2_9CHLR</name>
<dbReference type="InterPro" id="IPR040496">
    <property type="entry name" value="MID_pPIWI_RE"/>
</dbReference>
<dbReference type="Pfam" id="PF18157">
    <property type="entry name" value="MID_pPIWI_RE"/>
    <property type="match status" value="1"/>
</dbReference>
<feature type="compositionally biased region" description="Basic residues" evidence="1">
    <location>
        <begin position="497"/>
        <end position="506"/>
    </location>
</feature>
<evidence type="ECO:0000313" key="5">
    <source>
        <dbReference type="EMBL" id="GER88980.1"/>
    </source>
</evidence>
<sequence length="952" mass="108479">MHKKEFIQPVACTIEAKSFLRNLSLVKMSFPEEWLDLLSMLQAEKTDRLNKPNTIPIRSLNAALATFLPYLIGAPNAIRKKIEFAIDEDIDSRQREQPSWLLAYKELDVEKLWFLTRAWLNETYRGCESLETVDGLLRLQDLQWQSTTIPLVKGVCDNGTADVSPLAYKVLPAYIADMLVNSCVCIPVGLEEKRLLRIPVETGAQLMTWPPAYFIDKKHRKHGYSYTIDITLQTTPGIPEPRVLFHYGVRRWHCESCLEDGKLYLKHQTSVYLHQSKALLDMAQTKTFTVATIEAIRVEGNTPRIPAWTNHLPQIAKRFGVIIPNAQELTQHPMKWLAGHEGIEIGIVCRNTRYHPIGTGIGPDVQEIITQQIMGILAPQISLLKPFKSFPIPRKIEAHPMMGDLRDIAIHDRLAALEKSVGPKVVIEVRWQKEIVRDMLVDRIIALLTGPRPPLIETSEQSNHADLMQLEDGAIHEDDLTNSEWSYEEDTNQENKSKRKPARKRAKDPLPQQALEQKSLPLPDGGELVIVTIPLDSIGSPLPAPDKKNKQTIHTHTNDRAAKIFRELEPASYPTLVLVELPNYKHPDLRRQFGQRDPKNALRLGMARTGRLTQFITSDASDLDKLRSRSESAVKDGLRQLGYIPFPINFSIPNVAIPDPLLVLGIWFIRITKRRSAVGVHLPVIVLMHTMQHKIFVWLPHDGQIRPYHQALLEITQLNPEQVKKRKRQDALNQVRQFLLNESARQGVENVVAFAVAQNARSTWPGLYNTEAAFDALRFEKGERLFSAKSLPINFRLIRLRTNQRNETPEWYIPGAKPTTTTQGLWVEGDANKQANRLFYSIASKPHTAAKFMVGKQLKPGENYRIPSIVEIIPLILHENDDAATWAIAVDQWRKMGYLTSDMTLFPLPLEFAKKMDEYAAVIGPWIFPEEWKGDEDENEDENEDETRVISE</sequence>
<feature type="domain" description="Prokaryotic pPIWI-RE MID" evidence="4">
    <location>
        <begin position="543"/>
        <end position="647"/>
    </location>
</feature>
<dbReference type="Pfam" id="PF13032">
    <property type="entry name" value="RNaseH_pPIWI_RE"/>
    <property type="match status" value="1"/>
</dbReference>
<evidence type="ECO:0008006" key="7">
    <source>
        <dbReference type="Google" id="ProtNLM"/>
    </source>
</evidence>
<dbReference type="Proteomes" id="UP000326912">
    <property type="component" value="Unassembled WGS sequence"/>
</dbReference>
<protein>
    <recommendedName>
        <fullName evidence="7">DUF3893 domain-containing protein</fullName>
    </recommendedName>
</protein>
<evidence type="ECO:0000259" key="2">
    <source>
        <dbReference type="Pfam" id="PF13032"/>
    </source>
</evidence>
<proteinExistence type="predicted"/>
<accession>A0A5J4KRB2</accession>
<reference evidence="5 6" key="1">
    <citation type="submission" date="2019-10" db="EMBL/GenBank/DDBJ databases">
        <title>Dictyobacter vulcani sp. nov., within the class Ktedonobacteria, isolated from soil of volcanic Mt. Zao.</title>
        <authorList>
            <person name="Zheng Y."/>
            <person name="Wang C.M."/>
            <person name="Sakai Y."/>
            <person name="Abe K."/>
            <person name="Yokota A."/>
            <person name="Yabe S."/>
        </authorList>
    </citation>
    <scope>NUCLEOTIDE SEQUENCE [LARGE SCALE GENOMIC DNA]</scope>
    <source>
        <strain evidence="5 6">W12</strain>
    </source>
</reference>
<dbReference type="EMBL" id="BKZW01000001">
    <property type="protein sequence ID" value="GER88980.1"/>
    <property type="molecule type" value="Genomic_DNA"/>
</dbReference>
<comment type="caution">
    <text evidence="5">The sequence shown here is derived from an EMBL/GenBank/DDBJ whole genome shotgun (WGS) entry which is preliminary data.</text>
</comment>
<evidence type="ECO:0000313" key="6">
    <source>
        <dbReference type="Proteomes" id="UP000326912"/>
    </source>
</evidence>
<keyword evidence="6" id="KW-1185">Reference proteome</keyword>
<dbReference type="AlphaFoldDB" id="A0A5J4KRB2"/>
<gene>
    <name evidence="5" type="ORF">KDW_31420</name>
</gene>
<evidence type="ECO:0000259" key="4">
    <source>
        <dbReference type="Pfam" id="PF18157"/>
    </source>
</evidence>
<dbReference type="Pfam" id="PF13111">
    <property type="entry name" value="pPIWI_RE_X"/>
    <property type="match status" value="1"/>
</dbReference>
<feature type="region of interest" description="Disordered" evidence="1">
    <location>
        <begin position="932"/>
        <end position="952"/>
    </location>
</feature>